<keyword evidence="1" id="KW-0175">Coiled coil</keyword>
<feature type="transmembrane region" description="Helical" evidence="3">
    <location>
        <begin position="87"/>
        <end position="107"/>
    </location>
</feature>
<dbReference type="Proteomes" id="UP000799324">
    <property type="component" value="Unassembled WGS sequence"/>
</dbReference>
<evidence type="ECO:0000313" key="4">
    <source>
        <dbReference type="EMBL" id="KAF2651047.1"/>
    </source>
</evidence>
<reference evidence="4" key="1">
    <citation type="journal article" date="2020" name="Stud. Mycol.">
        <title>101 Dothideomycetes genomes: a test case for predicting lifestyles and emergence of pathogens.</title>
        <authorList>
            <person name="Haridas S."/>
            <person name="Albert R."/>
            <person name="Binder M."/>
            <person name="Bloem J."/>
            <person name="Labutti K."/>
            <person name="Salamov A."/>
            <person name="Andreopoulos B."/>
            <person name="Baker S."/>
            <person name="Barry K."/>
            <person name="Bills G."/>
            <person name="Bluhm B."/>
            <person name="Cannon C."/>
            <person name="Castanera R."/>
            <person name="Culley D."/>
            <person name="Daum C."/>
            <person name="Ezra D."/>
            <person name="Gonzalez J."/>
            <person name="Henrissat B."/>
            <person name="Kuo A."/>
            <person name="Liang C."/>
            <person name="Lipzen A."/>
            <person name="Lutzoni F."/>
            <person name="Magnuson J."/>
            <person name="Mondo S."/>
            <person name="Nolan M."/>
            <person name="Ohm R."/>
            <person name="Pangilinan J."/>
            <person name="Park H.-J."/>
            <person name="Ramirez L."/>
            <person name="Alfaro M."/>
            <person name="Sun H."/>
            <person name="Tritt A."/>
            <person name="Yoshinaga Y."/>
            <person name="Zwiers L.-H."/>
            <person name="Turgeon B."/>
            <person name="Goodwin S."/>
            <person name="Spatafora J."/>
            <person name="Crous P."/>
            <person name="Grigoriev I."/>
        </authorList>
    </citation>
    <scope>NUCLEOTIDE SEQUENCE</scope>
    <source>
        <strain evidence="4">CBS 122681</strain>
    </source>
</reference>
<evidence type="ECO:0000256" key="1">
    <source>
        <dbReference type="SAM" id="Coils"/>
    </source>
</evidence>
<dbReference type="EMBL" id="MU004436">
    <property type="protein sequence ID" value="KAF2651047.1"/>
    <property type="molecule type" value="Genomic_DNA"/>
</dbReference>
<accession>A0A6A6SVG3</accession>
<evidence type="ECO:0000256" key="2">
    <source>
        <dbReference type="SAM" id="MobiDB-lite"/>
    </source>
</evidence>
<evidence type="ECO:0000313" key="5">
    <source>
        <dbReference type="Proteomes" id="UP000799324"/>
    </source>
</evidence>
<protein>
    <submittedName>
        <fullName evidence="4">Uncharacterized protein</fullName>
    </submittedName>
</protein>
<feature type="transmembrane region" description="Helical" evidence="3">
    <location>
        <begin position="114"/>
        <end position="134"/>
    </location>
</feature>
<keyword evidence="3" id="KW-1133">Transmembrane helix</keyword>
<keyword evidence="3" id="KW-0812">Transmembrane</keyword>
<name>A0A6A6SVG3_9PLEO</name>
<organism evidence="4 5">
    <name type="scientific">Lophiostoma macrostomum CBS 122681</name>
    <dbReference type="NCBI Taxonomy" id="1314788"/>
    <lineage>
        <taxon>Eukaryota</taxon>
        <taxon>Fungi</taxon>
        <taxon>Dikarya</taxon>
        <taxon>Ascomycota</taxon>
        <taxon>Pezizomycotina</taxon>
        <taxon>Dothideomycetes</taxon>
        <taxon>Pleosporomycetidae</taxon>
        <taxon>Pleosporales</taxon>
        <taxon>Lophiostomataceae</taxon>
        <taxon>Lophiostoma</taxon>
    </lineage>
</organism>
<proteinExistence type="predicted"/>
<feature type="coiled-coil region" evidence="1">
    <location>
        <begin position="153"/>
        <end position="211"/>
    </location>
</feature>
<gene>
    <name evidence="4" type="ORF">K491DRAFT_696760</name>
</gene>
<sequence length="494" mass="53850">MHTASTLDFLSPTHHLCTSNFSDIKTFLRSQSHFALLFKAIKPIAIMLDMITLALLRILLPDLEFSLLFGSLFALLCVYAIKWHGGVAPVPFCFFSAGIAVCLSNLFAYLKDNFFWIGIVAFSGFCFVSLPQSFTAELQEVLHSIVWEVKRFCTKTSRENRKLRRENEALRDRVLKTLPQYKANLEHARRMQDVVNERDELRAEVARLKRKQDNAKVPDNTALITALNAARHQTYSLQTKLYDAKSAANAASDSQDILQKEMQDVKARHHEERRETHVLSQKAGQFDSLTDFLITSSEGSDTILRKAAIIVAYNLILSGADLYAANIDHRKVENLFAWVSVGDDCAIRPDGDFRLEDRVYPLSGLQVVGTTIINTRKPVRQDTTLVAAPVPAPVVSSASVPPAQAPQSAPSAVPPTFVAPPVAAMPAQQVPVAAASVPPVAAAPASSSVPRVVFAAGTASPAAPATKSVGPGMARKAAVSGTAGRSTTGRRKRH</sequence>
<dbReference type="OrthoDB" id="3800576at2759"/>
<keyword evidence="5" id="KW-1185">Reference proteome</keyword>
<feature type="region of interest" description="Disordered" evidence="2">
    <location>
        <begin position="460"/>
        <end position="494"/>
    </location>
</feature>
<dbReference type="AlphaFoldDB" id="A0A6A6SVG3"/>
<evidence type="ECO:0000256" key="3">
    <source>
        <dbReference type="SAM" id="Phobius"/>
    </source>
</evidence>
<keyword evidence="3" id="KW-0472">Membrane</keyword>
<feature type="transmembrane region" description="Helical" evidence="3">
    <location>
        <begin position="34"/>
        <end position="56"/>
    </location>
</feature>
<feature type="transmembrane region" description="Helical" evidence="3">
    <location>
        <begin position="63"/>
        <end position="81"/>
    </location>
</feature>